<dbReference type="GO" id="GO:0003676">
    <property type="term" value="F:nucleic acid binding"/>
    <property type="evidence" value="ECO:0007669"/>
    <property type="project" value="InterPro"/>
</dbReference>
<gene>
    <name evidence="5" type="primary">CSON008546</name>
</gene>
<dbReference type="InterPro" id="IPR011545">
    <property type="entry name" value="DEAD/DEAH_box_helicase_dom"/>
</dbReference>
<dbReference type="PROSITE" id="PS51194">
    <property type="entry name" value="HELICASE_CTER"/>
    <property type="match status" value="1"/>
</dbReference>
<dbReference type="Pfam" id="PF00271">
    <property type="entry name" value="Helicase_C"/>
    <property type="match status" value="1"/>
</dbReference>
<reference evidence="5" key="1">
    <citation type="submission" date="2018-07" db="EMBL/GenBank/DDBJ databases">
        <authorList>
            <person name="Quirk P.G."/>
            <person name="Krulwich T.A."/>
        </authorList>
    </citation>
    <scope>NUCLEOTIDE SEQUENCE</scope>
</reference>
<dbReference type="GO" id="GO:0043138">
    <property type="term" value="F:3'-5' DNA helicase activity"/>
    <property type="evidence" value="ECO:0007669"/>
    <property type="project" value="UniProtKB-EC"/>
</dbReference>
<dbReference type="InterPro" id="IPR014001">
    <property type="entry name" value="Helicase_ATP-bd"/>
</dbReference>
<dbReference type="Gene3D" id="3.40.50.300">
    <property type="entry name" value="P-loop containing nucleotide triphosphate hydrolases"/>
    <property type="match status" value="2"/>
</dbReference>
<dbReference type="Pfam" id="PF00270">
    <property type="entry name" value="DEAD"/>
    <property type="match status" value="1"/>
</dbReference>
<feature type="domain" description="Helicase C-terminal" evidence="4">
    <location>
        <begin position="271"/>
        <end position="444"/>
    </location>
</feature>
<dbReference type="VEuPathDB" id="VectorBase:CSON008546"/>
<evidence type="ECO:0000259" key="3">
    <source>
        <dbReference type="PROSITE" id="PS51192"/>
    </source>
</evidence>
<accession>A0A336N1Z5</accession>
<dbReference type="PANTHER" id="PTHR47835:SF3">
    <property type="entry name" value="HELICASE FOR MEIOSIS 1"/>
    <property type="match status" value="1"/>
</dbReference>
<dbReference type="OMA" id="WKDHRSL"/>
<dbReference type="GO" id="GO:0005524">
    <property type="term" value="F:ATP binding"/>
    <property type="evidence" value="ECO:0007669"/>
    <property type="project" value="UniProtKB-KW"/>
</dbReference>
<proteinExistence type="predicted"/>
<dbReference type="SMART" id="SM00487">
    <property type="entry name" value="DEXDc"/>
    <property type="match status" value="1"/>
</dbReference>
<evidence type="ECO:0000256" key="2">
    <source>
        <dbReference type="ARBA" id="ARBA00022840"/>
    </source>
</evidence>
<dbReference type="InterPro" id="IPR001650">
    <property type="entry name" value="Helicase_C-like"/>
</dbReference>
<dbReference type="SMART" id="SM00490">
    <property type="entry name" value="HELICc"/>
    <property type="match status" value="1"/>
</dbReference>
<dbReference type="GO" id="GO:0016787">
    <property type="term" value="F:hydrolase activity"/>
    <property type="evidence" value="ECO:0007669"/>
    <property type="project" value="UniProtKB-KW"/>
</dbReference>
<evidence type="ECO:0000256" key="1">
    <source>
        <dbReference type="ARBA" id="ARBA00022741"/>
    </source>
</evidence>
<evidence type="ECO:0000313" key="5">
    <source>
        <dbReference type="EMBL" id="SSX34767.1"/>
    </source>
</evidence>
<name>A0A336N1Z5_CULSO</name>
<organism evidence="5">
    <name type="scientific">Culicoides sonorensis</name>
    <name type="common">Biting midge</name>
    <dbReference type="NCBI Taxonomy" id="179676"/>
    <lineage>
        <taxon>Eukaryota</taxon>
        <taxon>Metazoa</taxon>
        <taxon>Ecdysozoa</taxon>
        <taxon>Arthropoda</taxon>
        <taxon>Hexapoda</taxon>
        <taxon>Insecta</taxon>
        <taxon>Pterygota</taxon>
        <taxon>Neoptera</taxon>
        <taxon>Endopterygota</taxon>
        <taxon>Diptera</taxon>
        <taxon>Nematocera</taxon>
        <taxon>Chironomoidea</taxon>
        <taxon>Ceratopogonidae</taxon>
        <taxon>Ceratopogoninae</taxon>
        <taxon>Culicoides</taxon>
        <taxon>Monoculicoides</taxon>
    </lineage>
</organism>
<evidence type="ECO:0000259" key="4">
    <source>
        <dbReference type="PROSITE" id="PS51194"/>
    </source>
</evidence>
<dbReference type="PROSITE" id="PS51192">
    <property type="entry name" value="HELICASE_ATP_BIND_1"/>
    <property type="match status" value="1"/>
</dbReference>
<protein>
    <submittedName>
        <fullName evidence="5">CSON008546 protein</fullName>
    </submittedName>
</protein>
<keyword evidence="2" id="KW-0067">ATP-binding</keyword>
<dbReference type="InterPro" id="IPR027417">
    <property type="entry name" value="P-loop_NTPase"/>
</dbReference>
<dbReference type="InterPro" id="IPR052247">
    <property type="entry name" value="Meiotic_Crossover_Helicase"/>
</dbReference>
<dbReference type="AlphaFoldDB" id="A0A336N1Z5"/>
<dbReference type="CDD" id="cd18795">
    <property type="entry name" value="SF2_C_Ski2"/>
    <property type="match status" value="1"/>
</dbReference>
<feature type="domain" description="Helicase ATP-binding" evidence="3">
    <location>
        <begin position="35"/>
        <end position="232"/>
    </location>
</feature>
<dbReference type="SUPFAM" id="SSF52540">
    <property type="entry name" value="P-loop containing nucleoside triphosphate hydrolases"/>
    <property type="match status" value="1"/>
</dbReference>
<dbReference type="EMBL" id="UFQT01003226">
    <property type="protein sequence ID" value="SSX34767.1"/>
    <property type="molecule type" value="Genomic_DNA"/>
</dbReference>
<dbReference type="PANTHER" id="PTHR47835">
    <property type="entry name" value="HFM1, ATP DEPENDENT DNA HELICASE HOMOLOG"/>
    <property type="match status" value="1"/>
</dbReference>
<sequence length="444" mass="50680">MSNIDLISLDVIPQKYRNVFKEYKTFNAMQSKCFPDTFNSDKSIVVGAPTSSGKTVIFELAIIRLLIKTEKRNLEIGHFKCVYVAPIKALCSERYHDWNEKFSSIGITVKEVTGDNEIGDISELQDVHLILTTPEKWDVLTRKWRDNKEFVDGIKLFMIDEIHLLNEPKRGPTLEAIISRMKIIHDVKRIFNGEDITVENKENLFRFIAVSATIPNIDDLATWLGHGYPDSIKYFAISDEMRPIKLKKIVLGYERHKDKGYFKFDLNLNYQLTNVINKYADNKPTLIFCTTRRGVELAANVLIENLLIQLSPSQENAIHEISSQLSDLKLRNALSKGIAFHHAGLTVHDRHIIENGFRRGEIPVLLCTSSLAMGINLPAHLVIIKSTSTNFSGIVEDISENTLMQMIGRAGRPQFDVSGVAVIMTQQDKKFSYKWMRIFSILQY</sequence>
<keyword evidence="1" id="KW-0547">Nucleotide-binding</keyword>